<comment type="similarity">
    <text evidence="1">Belongs to the glycosyltransferase 2 family.</text>
</comment>
<feature type="non-terminal residue" evidence="4">
    <location>
        <position position="229"/>
    </location>
</feature>
<evidence type="ECO:0000256" key="3">
    <source>
        <dbReference type="ARBA" id="ARBA00022679"/>
    </source>
</evidence>
<dbReference type="PANTHER" id="PTHR43179:SF12">
    <property type="entry name" value="GALACTOFURANOSYLTRANSFERASE GLFT2"/>
    <property type="match status" value="1"/>
</dbReference>
<gene>
    <name evidence="4" type="ORF">S01H1_78545</name>
</gene>
<accession>X0ZDV8</accession>
<evidence type="ECO:0000313" key="4">
    <source>
        <dbReference type="EMBL" id="GAG46521.1"/>
    </source>
</evidence>
<keyword evidence="3" id="KW-0808">Transferase</keyword>
<dbReference type="PANTHER" id="PTHR43179">
    <property type="entry name" value="RHAMNOSYLTRANSFERASE WBBL"/>
    <property type="match status" value="1"/>
</dbReference>
<dbReference type="SUPFAM" id="SSF53448">
    <property type="entry name" value="Nucleotide-diphospho-sugar transferases"/>
    <property type="match status" value="1"/>
</dbReference>
<evidence type="ECO:0000256" key="2">
    <source>
        <dbReference type="ARBA" id="ARBA00022676"/>
    </source>
</evidence>
<organism evidence="4">
    <name type="scientific">marine sediment metagenome</name>
    <dbReference type="NCBI Taxonomy" id="412755"/>
    <lineage>
        <taxon>unclassified sequences</taxon>
        <taxon>metagenomes</taxon>
        <taxon>ecological metagenomes</taxon>
    </lineage>
</organism>
<protein>
    <recommendedName>
        <fullName evidence="5">Glycosyltransferase 2-like domain-containing protein</fullName>
    </recommendedName>
</protein>
<dbReference type="InterPro" id="IPR029044">
    <property type="entry name" value="Nucleotide-diphossugar_trans"/>
</dbReference>
<evidence type="ECO:0008006" key="5">
    <source>
        <dbReference type="Google" id="ProtNLM"/>
    </source>
</evidence>
<dbReference type="AlphaFoldDB" id="X0ZDV8"/>
<keyword evidence="2" id="KW-0328">Glycosyltransferase</keyword>
<dbReference type="Gene3D" id="3.90.550.10">
    <property type="entry name" value="Spore Coat Polysaccharide Biosynthesis Protein SpsA, Chain A"/>
    <property type="match status" value="1"/>
</dbReference>
<name>X0ZDV8_9ZZZZ</name>
<dbReference type="Pfam" id="PF13641">
    <property type="entry name" value="Glyco_tranf_2_3"/>
    <property type="match status" value="1"/>
</dbReference>
<comment type="caution">
    <text evidence="4">The sequence shown here is derived from an EMBL/GenBank/DDBJ whole genome shotgun (WGS) entry which is preliminary data.</text>
</comment>
<reference evidence="4" key="1">
    <citation type="journal article" date="2014" name="Front. Microbiol.">
        <title>High frequency of phylogenetically diverse reductive dehalogenase-homologous genes in deep subseafloor sedimentary metagenomes.</title>
        <authorList>
            <person name="Kawai M."/>
            <person name="Futagami T."/>
            <person name="Toyoda A."/>
            <person name="Takaki Y."/>
            <person name="Nishi S."/>
            <person name="Hori S."/>
            <person name="Arai W."/>
            <person name="Tsubouchi T."/>
            <person name="Morono Y."/>
            <person name="Uchiyama I."/>
            <person name="Ito T."/>
            <person name="Fujiyama A."/>
            <person name="Inagaki F."/>
            <person name="Takami H."/>
        </authorList>
    </citation>
    <scope>NUCLEOTIDE SEQUENCE</scope>
    <source>
        <strain evidence="4">Expedition CK06-06</strain>
    </source>
</reference>
<dbReference type="GO" id="GO:0016757">
    <property type="term" value="F:glycosyltransferase activity"/>
    <property type="evidence" value="ECO:0007669"/>
    <property type="project" value="UniProtKB-KW"/>
</dbReference>
<sequence>ASILEDPSEVERRVAVVDNSGNFDARWCDPGVTVVSCPDNPGYGAGANAGLAEIDQGRECTLYLVLNNDTSICPGFLTAAAKALEVGVGAAGGPVRDATDSSRLWYTGGGINFATGTVWQRRSEAASKRRRDVGFIPATAMAVLPAAWREVGGFDPRFFLYNEDVDLCLRLRRIGWRLLFEPGMICEHRLGSATGSNERSPLYLENLTRTRLRPFTPRPHRFYLAGLHT</sequence>
<evidence type="ECO:0000256" key="1">
    <source>
        <dbReference type="ARBA" id="ARBA00006739"/>
    </source>
</evidence>
<feature type="non-terminal residue" evidence="4">
    <location>
        <position position="1"/>
    </location>
</feature>
<dbReference type="EMBL" id="BARS01052870">
    <property type="protein sequence ID" value="GAG46521.1"/>
    <property type="molecule type" value="Genomic_DNA"/>
</dbReference>
<proteinExistence type="inferred from homology"/>